<organism evidence="1">
    <name type="scientific">Siphoviridae sp. ct5qs5</name>
    <dbReference type="NCBI Taxonomy" id="2825339"/>
    <lineage>
        <taxon>Viruses</taxon>
        <taxon>Duplodnaviria</taxon>
        <taxon>Heunggongvirae</taxon>
        <taxon>Uroviricota</taxon>
        <taxon>Caudoviricetes</taxon>
    </lineage>
</organism>
<protein>
    <submittedName>
        <fullName evidence="1">Uncharacterized protein</fullName>
    </submittedName>
</protein>
<sequence length="30" mass="3702">MLLGSRFFHIEKYLDFSDYKHNSYYHCSSL</sequence>
<name>A0A8S5Q979_9CAUD</name>
<reference evidence="1" key="1">
    <citation type="journal article" date="2021" name="Proc. Natl. Acad. Sci. U.S.A.">
        <title>A Catalog of Tens of Thousands of Viruses from Human Metagenomes Reveals Hidden Associations with Chronic Diseases.</title>
        <authorList>
            <person name="Tisza M.J."/>
            <person name="Buck C.B."/>
        </authorList>
    </citation>
    <scope>NUCLEOTIDE SEQUENCE</scope>
    <source>
        <strain evidence="1">Ct5qs5</strain>
    </source>
</reference>
<proteinExistence type="predicted"/>
<accession>A0A8S5Q979</accession>
<evidence type="ECO:0000313" key="1">
    <source>
        <dbReference type="EMBL" id="DAE15363.1"/>
    </source>
</evidence>
<dbReference type="EMBL" id="BK015603">
    <property type="protein sequence ID" value="DAE15363.1"/>
    <property type="molecule type" value="Genomic_DNA"/>
</dbReference>